<evidence type="ECO:0000313" key="4">
    <source>
        <dbReference type="Proteomes" id="UP000673691"/>
    </source>
</evidence>
<reference evidence="3 4" key="1">
    <citation type="journal article" name="Sci. Rep.">
        <title>Genome-scale phylogenetic analyses confirm Olpidium as the closest living zoosporic fungus to the non-flagellated, terrestrial fungi.</title>
        <authorList>
            <person name="Chang Y."/>
            <person name="Rochon D."/>
            <person name="Sekimoto S."/>
            <person name="Wang Y."/>
            <person name="Chovatia M."/>
            <person name="Sandor L."/>
            <person name="Salamov A."/>
            <person name="Grigoriev I.V."/>
            <person name="Stajich J.E."/>
            <person name="Spatafora J.W."/>
        </authorList>
    </citation>
    <scope>NUCLEOTIDE SEQUENCE [LARGE SCALE GENOMIC DNA]</scope>
    <source>
        <strain evidence="3">S191</strain>
    </source>
</reference>
<feature type="compositionally biased region" description="Low complexity" evidence="2">
    <location>
        <begin position="115"/>
        <end position="133"/>
    </location>
</feature>
<dbReference type="Proteomes" id="UP000673691">
    <property type="component" value="Unassembled WGS sequence"/>
</dbReference>
<dbReference type="EMBL" id="JAEFCI010000601">
    <property type="protein sequence ID" value="KAG5463433.1"/>
    <property type="molecule type" value="Genomic_DNA"/>
</dbReference>
<evidence type="ECO:0000256" key="1">
    <source>
        <dbReference type="SAM" id="Coils"/>
    </source>
</evidence>
<evidence type="ECO:0000256" key="2">
    <source>
        <dbReference type="SAM" id="MobiDB-lite"/>
    </source>
</evidence>
<feature type="compositionally biased region" description="Low complexity" evidence="2">
    <location>
        <begin position="142"/>
        <end position="155"/>
    </location>
</feature>
<comment type="caution">
    <text evidence="3">The sequence shown here is derived from an EMBL/GenBank/DDBJ whole genome shotgun (WGS) entry which is preliminary data.</text>
</comment>
<feature type="compositionally biased region" description="Basic and acidic residues" evidence="2">
    <location>
        <begin position="26"/>
        <end position="36"/>
    </location>
</feature>
<feature type="compositionally biased region" description="Acidic residues" evidence="2">
    <location>
        <begin position="329"/>
        <end position="340"/>
    </location>
</feature>
<feature type="compositionally biased region" description="Pro residues" evidence="2">
    <location>
        <begin position="45"/>
        <end position="54"/>
    </location>
</feature>
<gene>
    <name evidence="3" type="ORF">BJ554DRAFT_7561</name>
</gene>
<keyword evidence="1" id="KW-0175">Coiled coil</keyword>
<name>A0A8H8DM75_9FUNG</name>
<feature type="compositionally biased region" description="Low complexity" evidence="2">
    <location>
        <begin position="55"/>
        <end position="65"/>
    </location>
</feature>
<proteinExistence type="predicted"/>
<dbReference type="Gene3D" id="6.10.280.220">
    <property type="match status" value="1"/>
</dbReference>
<dbReference type="AlphaFoldDB" id="A0A8H8DM75"/>
<protein>
    <submittedName>
        <fullName evidence="3">Uncharacterized protein</fullName>
    </submittedName>
</protein>
<organism evidence="3 4">
    <name type="scientific">Olpidium bornovanus</name>
    <dbReference type="NCBI Taxonomy" id="278681"/>
    <lineage>
        <taxon>Eukaryota</taxon>
        <taxon>Fungi</taxon>
        <taxon>Fungi incertae sedis</taxon>
        <taxon>Olpidiomycota</taxon>
        <taxon>Olpidiomycotina</taxon>
        <taxon>Olpidiomycetes</taxon>
        <taxon>Olpidiales</taxon>
        <taxon>Olpidiaceae</taxon>
        <taxon>Olpidium</taxon>
    </lineage>
</organism>
<feature type="region of interest" description="Disordered" evidence="2">
    <location>
        <begin position="224"/>
        <end position="284"/>
    </location>
</feature>
<feature type="compositionally biased region" description="Basic residues" evidence="2">
    <location>
        <begin position="258"/>
        <end position="270"/>
    </location>
</feature>
<evidence type="ECO:0000313" key="3">
    <source>
        <dbReference type="EMBL" id="KAG5463433.1"/>
    </source>
</evidence>
<feature type="coiled-coil region" evidence="1">
    <location>
        <begin position="391"/>
        <end position="432"/>
    </location>
</feature>
<sequence length="547" mass="58559">MFASLLPSPAADFVLQQSPPRRRSRCRDQHHHDHNPQQRFSRPPSRQPPPPPTPARTAAAASPFPLSQQDEPGPGGSPAGLFLPKRLDPKSRRRRERKDAPEADAGALSRAGPTGPNLASAAVAAAAHNSAPHPGAPPRIAPAPASAAAEALPAAGSSGRRTHPSWRSLSALNAVASVLLTPLSLPSTSSARSNLVPDVSFLAPELLKEHRVRMYEDLAAGATLRSSRSAGGPPQSPSRWSDAAADEVSAGEVADRSRQRRKSDARRRKASAAAVHDDDTALPAQPTAAFRRDLASFSPTEDDLAAVSPEVSLFTAFQATVACVAERGQDEEDDQTEDEGGNGASVVFRRRKSGRRRSRTIGGLAAVPEVPPAGAARAELSRAKCALVRECERIEARKVQAEKDLQEVESLLLNLATKRDKLQLRLLELEERQEGVSGSRADCSGHHPVINPVACPVVEVNARLSGMSSERARIHYRKQPNSAFASAVASGRRSTEEYEHEAGTCLAVGTRREEICNWTRARCMCAPLTAPAAGADLQRDARFRDVR</sequence>
<feature type="region of interest" description="Disordered" evidence="2">
    <location>
        <begin position="1"/>
        <end position="164"/>
    </location>
</feature>
<keyword evidence="4" id="KW-1185">Reference proteome</keyword>
<feature type="region of interest" description="Disordered" evidence="2">
    <location>
        <begin position="328"/>
        <end position="354"/>
    </location>
</feature>
<accession>A0A8H8DM75</accession>